<dbReference type="GO" id="GO:0031012">
    <property type="term" value="C:extracellular matrix"/>
    <property type="evidence" value="ECO:0007669"/>
    <property type="project" value="TreeGrafter"/>
</dbReference>
<feature type="domain" description="Endonuclease/exonuclease/phosphatase" evidence="1">
    <location>
        <begin position="96"/>
        <end position="214"/>
    </location>
</feature>
<dbReference type="EMBL" id="HBUF01264081">
    <property type="protein sequence ID" value="CAG6683694.1"/>
    <property type="molecule type" value="Transcribed_RNA"/>
</dbReference>
<dbReference type="EMBL" id="HBUF01648551">
    <property type="protein sequence ID" value="CAG6786530.1"/>
    <property type="molecule type" value="Transcribed_RNA"/>
</dbReference>
<dbReference type="InterPro" id="IPR036691">
    <property type="entry name" value="Endo/exonu/phosph_ase_sf"/>
</dbReference>
<dbReference type="PANTHER" id="PTHR33395:SF22">
    <property type="entry name" value="REVERSE TRANSCRIPTASE DOMAIN-CONTAINING PROTEIN"/>
    <property type="match status" value="1"/>
</dbReference>
<dbReference type="Pfam" id="PF14529">
    <property type="entry name" value="Exo_endo_phos_2"/>
    <property type="match status" value="1"/>
</dbReference>
<dbReference type="EMBL" id="HBUF01648550">
    <property type="protein sequence ID" value="CAG6786523.1"/>
    <property type="molecule type" value="Transcribed_RNA"/>
</dbReference>
<dbReference type="EMBL" id="HBUF01264083">
    <property type="protein sequence ID" value="CAG6683701.1"/>
    <property type="molecule type" value="Transcribed_RNA"/>
</dbReference>
<dbReference type="GO" id="GO:0003824">
    <property type="term" value="F:catalytic activity"/>
    <property type="evidence" value="ECO:0007669"/>
    <property type="project" value="InterPro"/>
</dbReference>
<sequence length="325" mass="37368">MLNKIDEIKFRINNEKPHFVFITETWLSTAIPDSLVAIEEYSLIRKDRIRAGGGVCIYIAKEWNSKLVSYEELESPSCGDIDILLVKVKIEETCLLLSCVYRPPNSNLAENSGLISSLREKLTDVNHPIVVLGDFNYSGISWNKHGGIEHENQMESDFVDMLSDLGLHQLISEPTRYRINNIPSLLDLLITNEENFINDIKIGTPIGKSDHVVISCISQIIRDSAPNNRENTKRNVWKADYEAINKEISETTNLYNDTFDHSTLEEKTSTLYNTLEKINNEYIPLKTKIYNYKNPWMNANIKKTNQEEREKVENLQKIQTTSKLQ</sequence>
<name>A0A8D8T971_9HEMI</name>
<evidence type="ECO:0000313" key="2">
    <source>
        <dbReference type="EMBL" id="CAG6683694.1"/>
    </source>
</evidence>
<dbReference type="Gene3D" id="3.60.10.10">
    <property type="entry name" value="Endonuclease/exonuclease/phosphatase"/>
    <property type="match status" value="1"/>
</dbReference>
<dbReference type="AlphaFoldDB" id="A0A8D8T971"/>
<evidence type="ECO:0000259" key="1">
    <source>
        <dbReference type="Pfam" id="PF14529"/>
    </source>
</evidence>
<dbReference type="SUPFAM" id="SSF56219">
    <property type="entry name" value="DNase I-like"/>
    <property type="match status" value="1"/>
</dbReference>
<organism evidence="2">
    <name type="scientific">Cacopsylla melanoneura</name>
    <dbReference type="NCBI Taxonomy" id="428564"/>
    <lineage>
        <taxon>Eukaryota</taxon>
        <taxon>Metazoa</taxon>
        <taxon>Ecdysozoa</taxon>
        <taxon>Arthropoda</taxon>
        <taxon>Hexapoda</taxon>
        <taxon>Insecta</taxon>
        <taxon>Pterygota</taxon>
        <taxon>Neoptera</taxon>
        <taxon>Paraneoptera</taxon>
        <taxon>Hemiptera</taxon>
        <taxon>Sternorrhyncha</taxon>
        <taxon>Psylloidea</taxon>
        <taxon>Psyllidae</taxon>
        <taxon>Psyllinae</taxon>
        <taxon>Cacopsylla</taxon>
    </lineage>
</organism>
<protein>
    <recommendedName>
        <fullName evidence="1">Endonuclease/exonuclease/phosphatase domain-containing protein</fullName>
    </recommendedName>
</protein>
<dbReference type="GO" id="GO:0061343">
    <property type="term" value="P:cell adhesion involved in heart morphogenesis"/>
    <property type="evidence" value="ECO:0007669"/>
    <property type="project" value="TreeGrafter"/>
</dbReference>
<accession>A0A8D8T971</accession>
<dbReference type="PANTHER" id="PTHR33395">
    <property type="entry name" value="TRANSCRIPTASE, PUTATIVE-RELATED-RELATED"/>
    <property type="match status" value="1"/>
</dbReference>
<dbReference type="GO" id="GO:0007508">
    <property type="term" value="P:larval heart development"/>
    <property type="evidence" value="ECO:0007669"/>
    <property type="project" value="TreeGrafter"/>
</dbReference>
<reference evidence="2" key="1">
    <citation type="submission" date="2021-05" db="EMBL/GenBank/DDBJ databases">
        <authorList>
            <person name="Alioto T."/>
            <person name="Alioto T."/>
            <person name="Gomez Garrido J."/>
        </authorList>
    </citation>
    <scope>NUCLEOTIDE SEQUENCE</scope>
</reference>
<proteinExistence type="predicted"/>
<dbReference type="InterPro" id="IPR005135">
    <property type="entry name" value="Endo/exonuclease/phosphatase"/>
</dbReference>